<dbReference type="Gene3D" id="2.40.50.100">
    <property type="match status" value="1"/>
</dbReference>
<keyword evidence="2" id="KW-0175">Coiled coil</keyword>
<keyword evidence="3" id="KW-0812">Transmembrane</keyword>
<dbReference type="Pfam" id="PF25876">
    <property type="entry name" value="HH_MFP_RND"/>
    <property type="match status" value="1"/>
</dbReference>
<comment type="similarity">
    <text evidence="1">Belongs to the membrane fusion protein (MFP) (TC 8.A.1) family.</text>
</comment>
<keyword evidence="3" id="KW-1133">Transmembrane helix</keyword>
<evidence type="ECO:0000259" key="5">
    <source>
        <dbReference type="Pfam" id="PF25917"/>
    </source>
</evidence>
<dbReference type="Gene3D" id="1.10.287.470">
    <property type="entry name" value="Helix hairpin bin"/>
    <property type="match status" value="1"/>
</dbReference>
<evidence type="ECO:0000256" key="3">
    <source>
        <dbReference type="SAM" id="Phobius"/>
    </source>
</evidence>
<dbReference type="Gene3D" id="2.40.420.20">
    <property type="match status" value="1"/>
</dbReference>
<gene>
    <name evidence="6" type="ORF">D1222_15035</name>
</gene>
<dbReference type="RefSeq" id="WP_119455067.1">
    <property type="nucleotide sequence ID" value="NZ_QWGA01000008.1"/>
</dbReference>
<dbReference type="PANTHER" id="PTHR30469:SF11">
    <property type="entry name" value="BLL4320 PROTEIN"/>
    <property type="match status" value="1"/>
</dbReference>
<name>A0A399R8F1_9PROT</name>
<accession>A0A399R8F1</accession>
<dbReference type="AlphaFoldDB" id="A0A399R8F1"/>
<dbReference type="SUPFAM" id="SSF111369">
    <property type="entry name" value="HlyD-like secretion proteins"/>
    <property type="match status" value="1"/>
</dbReference>
<feature type="transmembrane region" description="Helical" evidence="3">
    <location>
        <begin position="12"/>
        <end position="34"/>
    </location>
</feature>
<dbReference type="PANTHER" id="PTHR30469">
    <property type="entry name" value="MULTIDRUG RESISTANCE PROTEIN MDTA"/>
    <property type="match status" value="1"/>
</dbReference>
<dbReference type="EMBL" id="QWGA01000008">
    <property type="protein sequence ID" value="RIJ27690.1"/>
    <property type="molecule type" value="Genomic_DNA"/>
</dbReference>
<evidence type="ECO:0000313" key="7">
    <source>
        <dbReference type="Proteomes" id="UP000265845"/>
    </source>
</evidence>
<evidence type="ECO:0000256" key="1">
    <source>
        <dbReference type="ARBA" id="ARBA00009477"/>
    </source>
</evidence>
<dbReference type="InterPro" id="IPR058625">
    <property type="entry name" value="MdtA-like_BSH"/>
</dbReference>
<organism evidence="6 7">
    <name type="scientific">Henriciella algicola</name>
    <dbReference type="NCBI Taxonomy" id="1608422"/>
    <lineage>
        <taxon>Bacteria</taxon>
        <taxon>Pseudomonadati</taxon>
        <taxon>Pseudomonadota</taxon>
        <taxon>Alphaproteobacteria</taxon>
        <taxon>Hyphomonadales</taxon>
        <taxon>Hyphomonadaceae</taxon>
        <taxon>Henriciella</taxon>
    </lineage>
</organism>
<proteinExistence type="inferred from homology"/>
<sequence>MSDYDRTPRPSFLKGLLFIAVIAVGVALLAMFVLSQRSSEGPLVISEEPTPLAVDVVVADVQSSLALDEKFTGIVQPRRSSDLGFADGGRIAALNVDVGDRVTDGQILAVLDTRALRSQLASAEARVNEARASHALAMNTVERQQTLMARGHVSQQRVDEALAQAATADARIEAAKAQADTLRVQIDLASITAPYPGVITARNFDEGAIAPQGAPVFALVETGSLEARIGLPANLASTLEPGQVYTLQSDNGPIDARLRSVTGVIEAGQRSVTTVFDITDATTVSAGAVVRLSLSRDVEENGLWLPVSALAEGQRGLWSLYIAVPQDGGWVARPGLVEVVQSDGERAFVRGAISDGDRIIIDGLQRVAPGQAVAPRPAPMAASYSSEG</sequence>
<dbReference type="GO" id="GO:1990281">
    <property type="term" value="C:efflux pump complex"/>
    <property type="evidence" value="ECO:0007669"/>
    <property type="project" value="TreeGrafter"/>
</dbReference>
<dbReference type="InterPro" id="IPR006143">
    <property type="entry name" value="RND_pump_MFP"/>
</dbReference>
<dbReference type="Gene3D" id="2.40.30.170">
    <property type="match status" value="1"/>
</dbReference>
<dbReference type="InterPro" id="IPR058624">
    <property type="entry name" value="MdtA-like_HH"/>
</dbReference>
<feature type="domain" description="Multidrug resistance protein MdtA-like alpha-helical hairpin" evidence="4">
    <location>
        <begin position="119"/>
        <end position="187"/>
    </location>
</feature>
<keyword evidence="3" id="KW-0472">Membrane</keyword>
<dbReference type="GO" id="GO:0015562">
    <property type="term" value="F:efflux transmembrane transporter activity"/>
    <property type="evidence" value="ECO:0007669"/>
    <property type="project" value="TreeGrafter"/>
</dbReference>
<reference evidence="6 7" key="1">
    <citation type="submission" date="2018-08" db="EMBL/GenBank/DDBJ databases">
        <title>Henriciella mobilis sp. nov., isolated from seawater.</title>
        <authorList>
            <person name="Cheng H."/>
            <person name="Wu Y.-H."/>
            <person name="Xu X.-W."/>
            <person name="Guo L.-L."/>
        </authorList>
    </citation>
    <scope>NUCLEOTIDE SEQUENCE [LARGE SCALE GENOMIC DNA]</scope>
    <source>
        <strain evidence="6 7">CCUG67844</strain>
    </source>
</reference>
<evidence type="ECO:0000259" key="4">
    <source>
        <dbReference type="Pfam" id="PF25876"/>
    </source>
</evidence>
<feature type="coiled-coil region" evidence="2">
    <location>
        <begin position="158"/>
        <end position="185"/>
    </location>
</feature>
<keyword evidence="7" id="KW-1185">Reference proteome</keyword>
<evidence type="ECO:0000313" key="6">
    <source>
        <dbReference type="EMBL" id="RIJ27690.1"/>
    </source>
</evidence>
<evidence type="ECO:0000256" key="2">
    <source>
        <dbReference type="SAM" id="Coils"/>
    </source>
</evidence>
<comment type="caution">
    <text evidence="6">The sequence shown here is derived from an EMBL/GenBank/DDBJ whole genome shotgun (WGS) entry which is preliminary data.</text>
</comment>
<dbReference type="NCBIfam" id="TIGR01730">
    <property type="entry name" value="RND_mfp"/>
    <property type="match status" value="1"/>
</dbReference>
<dbReference type="Pfam" id="PF25917">
    <property type="entry name" value="BSH_RND"/>
    <property type="match status" value="1"/>
</dbReference>
<protein>
    <submittedName>
        <fullName evidence="6">Efflux RND transporter periplasmic adaptor subunit</fullName>
    </submittedName>
</protein>
<feature type="domain" description="Multidrug resistance protein MdtA-like barrel-sandwich hybrid" evidence="5">
    <location>
        <begin position="89"/>
        <end position="220"/>
    </location>
</feature>
<dbReference type="OrthoDB" id="9813967at2"/>
<dbReference type="Proteomes" id="UP000265845">
    <property type="component" value="Unassembled WGS sequence"/>
</dbReference>